<feature type="binding site" evidence="7">
    <location>
        <position position="7"/>
    </location>
    <ligand>
        <name>S-adenosyl-L-methionine</name>
        <dbReference type="ChEBI" id="CHEBI:59789"/>
    </ligand>
</feature>
<feature type="binding site" evidence="7">
    <location>
        <position position="51"/>
    </location>
    <ligand>
        <name>S-adenosyl-L-methionine</name>
        <dbReference type="ChEBI" id="CHEBI:59789"/>
    </ligand>
</feature>
<comment type="caution">
    <text evidence="9">The sequence shown here is derived from an EMBL/GenBank/DDBJ whole genome shotgun (WGS) entry which is preliminary data.</text>
</comment>
<comment type="catalytic activity">
    <reaction evidence="6 8">
        <text>a 2'-deoxyadenosine in DNA + S-adenosyl-L-methionine = an N(6)-methyl-2'-deoxyadenosine in DNA + S-adenosyl-L-homocysteine + H(+)</text>
        <dbReference type="Rhea" id="RHEA:15197"/>
        <dbReference type="Rhea" id="RHEA-COMP:12418"/>
        <dbReference type="Rhea" id="RHEA-COMP:12419"/>
        <dbReference type="ChEBI" id="CHEBI:15378"/>
        <dbReference type="ChEBI" id="CHEBI:57856"/>
        <dbReference type="ChEBI" id="CHEBI:59789"/>
        <dbReference type="ChEBI" id="CHEBI:90615"/>
        <dbReference type="ChEBI" id="CHEBI:90616"/>
        <dbReference type="EC" id="2.1.1.72"/>
    </reaction>
</comment>
<evidence type="ECO:0000313" key="10">
    <source>
        <dbReference type="Proteomes" id="UP001154312"/>
    </source>
</evidence>
<protein>
    <recommendedName>
        <fullName evidence="2 8">Site-specific DNA-methyltransferase (adenine-specific)</fullName>
        <ecNumber evidence="2 8">2.1.1.72</ecNumber>
    </recommendedName>
</protein>
<dbReference type="NCBIfam" id="TIGR00571">
    <property type="entry name" value="dam"/>
    <property type="match status" value="1"/>
</dbReference>
<dbReference type="GO" id="GO:0006298">
    <property type="term" value="P:mismatch repair"/>
    <property type="evidence" value="ECO:0007669"/>
    <property type="project" value="TreeGrafter"/>
</dbReference>
<evidence type="ECO:0000256" key="1">
    <source>
        <dbReference type="ARBA" id="ARBA00006594"/>
    </source>
</evidence>
<dbReference type="InterPro" id="IPR029063">
    <property type="entry name" value="SAM-dependent_MTases_sf"/>
</dbReference>
<dbReference type="Proteomes" id="UP001154312">
    <property type="component" value="Unassembled WGS sequence"/>
</dbReference>
<evidence type="ECO:0000256" key="8">
    <source>
        <dbReference type="RuleBase" id="RU361257"/>
    </source>
</evidence>
<name>A0A9X4JSX4_9FIRM</name>
<evidence type="ECO:0000256" key="3">
    <source>
        <dbReference type="ARBA" id="ARBA00022603"/>
    </source>
</evidence>
<dbReference type="GO" id="GO:0032259">
    <property type="term" value="P:methylation"/>
    <property type="evidence" value="ECO:0007669"/>
    <property type="project" value="UniProtKB-KW"/>
</dbReference>
<keyword evidence="10" id="KW-1185">Reference proteome</keyword>
<dbReference type="InterPro" id="IPR012327">
    <property type="entry name" value="MeTrfase_D12"/>
</dbReference>
<dbReference type="GO" id="GO:0009007">
    <property type="term" value="F:site-specific DNA-methyltransferase (adenine-specific) activity"/>
    <property type="evidence" value="ECO:0007669"/>
    <property type="project" value="UniProtKB-UniRule"/>
</dbReference>
<dbReference type="InterPro" id="IPR002052">
    <property type="entry name" value="DNA_methylase_N6_adenine_CS"/>
</dbReference>
<evidence type="ECO:0000256" key="2">
    <source>
        <dbReference type="ARBA" id="ARBA00011900"/>
    </source>
</evidence>
<dbReference type="PRINTS" id="PR00505">
    <property type="entry name" value="D12N6MTFRASE"/>
</dbReference>
<dbReference type="EC" id="2.1.1.72" evidence="2 8"/>
<dbReference type="InterPro" id="IPR012263">
    <property type="entry name" value="M_m6A_EcoRV"/>
</dbReference>
<dbReference type="PIRSF" id="PIRSF000398">
    <property type="entry name" value="M_m6A_EcoRV"/>
    <property type="match status" value="1"/>
</dbReference>
<comment type="similarity">
    <text evidence="1 8">Belongs to the N(4)/N(6)-methyltransferase family.</text>
</comment>
<dbReference type="Gene3D" id="1.10.1020.10">
    <property type="entry name" value="Adenine-specific Methyltransferase, Domain 2"/>
    <property type="match status" value="1"/>
</dbReference>
<dbReference type="Gene3D" id="3.40.50.150">
    <property type="entry name" value="Vaccinia Virus protein VP39"/>
    <property type="match status" value="1"/>
</dbReference>
<dbReference type="SUPFAM" id="SSF53335">
    <property type="entry name" value="S-adenosyl-L-methionine-dependent methyltransferases"/>
    <property type="match status" value="1"/>
</dbReference>
<dbReference type="GO" id="GO:1904047">
    <property type="term" value="F:S-adenosyl-L-methionine binding"/>
    <property type="evidence" value="ECO:0007669"/>
    <property type="project" value="TreeGrafter"/>
</dbReference>
<dbReference type="PANTHER" id="PTHR30481:SF3">
    <property type="entry name" value="DNA ADENINE METHYLASE"/>
    <property type="match status" value="1"/>
</dbReference>
<keyword evidence="5 8" id="KW-0949">S-adenosyl-L-methionine</keyword>
<evidence type="ECO:0000313" key="9">
    <source>
        <dbReference type="EMBL" id="MDF9407644.1"/>
    </source>
</evidence>
<evidence type="ECO:0000256" key="7">
    <source>
        <dbReference type="PIRSR" id="PIRSR000398-1"/>
    </source>
</evidence>
<keyword evidence="3 8" id="KW-0489">Methyltransferase</keyword>
<dbReference type="EMBL" id="JAKOAV010000006">
    <property type="protein sequence ID" value="MDF9407644.1"/>
    <property type="molecule type" value="Genomic_DNA"/>
</dbReference>
<dbReference type="PANTHER" id="PTHR30481">
    <property type="entry name" value="DNA ADENINE METHYLASE"/>
    <property type="match status" value="1"/>
</dbReference>
<feature type="binding site" evidence="7">
    <location>
        <position position="179"/>
    </location>
    <ligand>
        <name>S-adenosyl-L-methionine</name>
        <dbReference type="ChEBI" id="CHEBI:59789"/>
    </ligand>
</feature>
<dbReference type="AlphaFoldDB" id="A0A9X4JSX4"/>
<proteinExistence type="inferred from homology"/>
<dbReference type="Pfam" id="PF02086">
    <property type="entry name" value="MethyltransfD12"/>
    <property type="match status" value="1"/>
</dbReference>
<gene>
    <name evidence="9" type="ORF">L7E55_04600</name>
</gene>
<evidence type="ECO:0000256" key="6">
    <source>
        <dbReference type="ARBA" id="ARBA00047942"/>
    </source>
</evidence>
<accession>A0A9X4JSX4</accession>
<sequence length="270" mass="31000">MRPFLKWPGSKYRIVDRVKEQLPPGRRLIEPFVGSGAVFLNTDYDNYLLADNNPDLINVFRFLQSEGKIFIEYCRTFFTPENNSEEVYYTYRHEFNNTKDDKLKAALFLYLNRHGYNGLVRYSLKGNFNTPFGTYEKPYFPEKEMIYFHKKAQRAQFICCGFEDAMSQAMPGQDVCYCDPPYVNLSPTANFTSYSTGGFGLEEQLRLAKLAKGLAEKGIPVLLSNHDTEFVRRAYASAQIIAFDVQRFISCDSTNRGRVGEVLALFPGCS</sequence>
<dbReference type="GO" id="GO:0043565">
    <property type="term" value="F:sequence-specific DNA binding"/>
    <property type="evidence" value="ECO:0007669"/>
    <property type="project" value="TreeGrafter"/>
</dbReference>
<organism evidence="9 10">
    <name type="scientific">Pelotomaculum isophthalicicum JI</name>
    <dbReference type="NCBI Taxonomy" id="947010"/>
    <lineage>
        <taxon>Bacteria</taxon>
        <taxon>Bacillati</taxon>
        <taxon>Bacillota</taxon>
        <taxon>Clostridia</taxon>
        <taxon>Eubacteriales</taxon>
        <taxon>Desulfotomaculaceae</taxon>
        <taxon>Pelotomaculum</taxon>
    </lineage>
</organism>
<evidence type="ECO:0000256" key="5">
    <source>
        <dbReference type="ARBA" id="ARBA00022691"/>
    </source>
</evidence>
<reference evidence="9" key="1">
    <citation type="submission" date="2022-02" db="EMBL/GenBank/DDBJ databases">
        <authorList>
            <person name="Leng L."/>
        </authorList>
    </citation>
    <scope>NUCLEOTIDE SEQUENCE</scope>
    <source>
        <strain evidence="9">JI</strain>
    </source>
</reference>
<keyword evidence="4 8" id="KW-0808">Transferase</keyword>
<dbReference type="GO" id="GO:0009307">
    <property type="term" value="P:DNA restriction-modification system"/>
    <property type="evidence" value="ECO:0007669"/>
    <property type="project" value="InterPro"/>
</dbReference>
<dbReference type="PROSITE" id="PS00092">
    <property type="entry name" value="N6_MTASE"/>
    <property type="match status" value="1"/>
</dbReference>
<evidence type="ECO:0000256" key="4">
    <source>
        <dbReference type="ARBA" id="ARBA00022679"/>
    </source>
</evidence>
<feature type="binding site" evidence="7">
    <location>
        <position position="11"/>
    </location>
    <ligand>
        <name>S-adenosyl-L-methionine</name>
        <dbReference type="ChEBI" id="CHEBI:59789"/>
    </ligand>
</feature>
<dbReference type="InterPro" id="IPR023095">
    <property type="entry name" value="Ade_MeTrfase_dom_2"/>
</dbReference>